<proteinExistence type="predicted"/>
<organism evidence="2 3">
    <name type="scientific">Herpetosiphon geysericola</name>
    <dbReference type="NCBI Taxonomy" id="70996"/>
    <lineage>
        <taxon>Bacteria</taxon>
        <taxon>Bacillati</taxon>
        <taxon>Chloroflexota</taxon>
        <taxon>Chloroflexia</taxon>
        <taxon>Herpetosiphonales</taxon>
        <taxon>Herpetosiphonaceae</taxon>
        <taxon>Herpetosiphon</taxon>
    </lineage>
</organism>
<accession>A0A0N8GSX7</accession>
<dbReference type="AlphaFoldDB" id="A0A0N8GSX7"/>
<keyword evidence="3" id="KW-1185">Reference proteome</keyword>
<comment type="caution">
    <text evidence="2">The sequence shown here is derived from an EMBL/GenBank/DDBJ whole genome shotgun (WGS) entry which is preliminary data.</text>
</comment>
<dbReference type="RefSeq" id="WP_054533407.1">
    <property type="nucleotide sequence ID" value="NZ_LGKP01000011.1"/>
</dbReference>
<dbReference type="STRING" id="70996.SE18_05405"/>
<dbReference type="GO" id="GO:0008218">
    <property type="term" value="P:bioluminescence"/>
    <property type="evidence" value="ECO:0007669"/>
    <property type="project" value="InterPro"/>
</dbReference>
<reference evidence="2 3" key="1">
    <citation type="submission" date="2015-07" db="EMBL/GenBank/DDBJ databases">
        <title>Whole genome sequence of Herpetosiphon geysericola DSM 7119.</title>
        <authorList>
            <person name="Hemp J."/>
            <person name="Ward L.M."/>
            <person name="Pace L.A."/>
            <person name="Fischer W.W."/>
        </authorList>
    </citation>
    <scope>NUCLEOTIDE SEQUENCE [LARGE SCALE GENOMIC DNA]</scope>
    <source>
        <strain evidence="2 3">DSM 7119</strain>
    </source>
</reference>
<gene>
    <name evidence="2" type="ORF">SE18_05405</name>
</gene>
<dbReference type="GO" id="GO:0047474">
    <property type="term" value="F:long-chain fatty acid--protein ligase activity"/>
    <property type="evidence" value="ECO:0007669"/>
    <property type="project" value="InterPro"/>
</dbReference>
<dbReference type="InterPro" id="IPR042099">
    <property type="entry name" value="ANL_N_sf"/>
</dbReference>
<dbReference type="InterPro" id="IPR007534">
    <property type="entry name" value="LuxE"/>
</dbReference>
<protein>
    <recommendedName>
        <fullName evidence="1">Acyl-protein synthetase LuxE domain-containing protein</fullName>
    </recommendedName>
</protein>
<dbReference type="Gene3D" id="3.40.50.12780">
    <property type="entry name" value="N-terminal domain of ligase-like"/>
    <property type="match status" value="1"/>
</dbReference>
<sequence>MNEIETLDFEIRALMQAGVRSIDPADDSLFNDLALRTFRYQWQHNLVYQRYCERRMLSPERVKHWTEIPAVPTTAFKHLPLTTFPPDEAQVVYRTSGTTQGSEQRGSHYIRDRSLYEASLRPNLAYHLFPDAKRMPIYVLFWQAHELPQSSLAHMLSDAIEQHGSPESRYVFSAEGLDSATLAAALDAAVANNQPICLMGVMYTFVYFLDWCAEHGKRWQLPKGSRLMDTGGSKGKVRDIARNDLYALYSEVLGIPSTMCVNEYGMTELGSQFYDSSLHSAYLREWQPRHKVVVPWVRTQVVDPTTFAPLPAGETGLLRHLDLANLYSVLALQTEDLGVVVADGFEVLGRASGAELRGCSLAVEDVLAARRNGNG</sequence>
<dbReference type="SUPFAM" id="SSF56801">
    <property type="entry name" value="Acetyl-CoA synthetase-like"/>
    <property type="match status" value="1"/>
</dbReference>
<evidence type="ECO:0000259" key="1">
    <source>
        <dbReference type="Pfam" id="PF04443"/>
    </source>
</evidence>
<evidence type="ECO:0000313" key="2">
    <source>
        <dbReference type="EMBL" id="KPL90530.1"/>
    </source>
</evidence>
<dbReference type="EMBL" id="LGKP01000011">
    <property type="protein sequence ID" value="KPL90530.1"/>
    <property type="molecule type" value="Genomic_DNA"/>
</dbReference>
<dbReference type="Proteomes" id="UP000050277">
    <property type="component" value="Unassembled WGS sequence"/>
</dbReference>
<dbReference type="OrthoDB" id="182577at2"/>
<evidence type="ECO:0000313" key="3">
    <source>
        <dbReference type="Proteomes" id="UP000050277"/>
    </source>
</evidence>
<feature type="domain" description="Acyl-protein synthetase LuxE" evidence="1">
    <location>
        <begin position="27"/>
        <end position="366"/>
    </location>
</feature>
<dbReference type="Pfam" id="PF04443">
    <property type="entry name" value="LuxE"/>
    <property type="match status" value="1"/>
</dbReference>
<name>A0A0N8GSX7_9CHLR</name>